<keyword evidence="1" id="KW-0812">Transmembrane</keyword>
<dbReference type="PANTHER" id="PTHR34703:SF1">
    <property type="entry name" value="ANTIPORTER SUBUNIT MNHG2-RELATED"/>
    <property type="match status" value="1"/>
</dbReference>
<evidence type="ECO:0000313" key="2">
    <source>
        <dbReference type="EMBL" id="OGD15705.1"/>
    </source>
</evidence>
<evidence type="ECO:0000313" key="3">
    <source>
        <dbReference type="Proteomes" id="UP000177701"/>
    </source>
</evidence>
<comment type="caution">
    <text evidence="2">The sequence shown here is derived from an EMBL/GenBank/DDBJ whole genome shotgun (WGS) entry which is preliminary data.</text>
</comment>
<evidence type="ECO:0008006" key="4">
    <source>
        <dbReference type="Google" id="ProtNLM"/>
    </source>
</evidence>
<organism evidence="2 3">
    <name type="scientific">Candidatus Sediminicultor quintus</name>
    <dbReference type="NCBI Taxonomy" id="1797291"/>
    <lineage>
        <taxon>Bacteria</taxon>
        <taxon>Pseudomonadati</taxon>
        <taxon>Atribacterota</taxon>
        <taxon>Candidatus Phoenicimicrobiia</taxon>
        <taxon>Candidatus Pheonicimicrobiales</taxon>
        <taxon>Candidatus Phoenicimicrobiaceae</taxon>
        <taxon>Candidatus Sediminicultor</taxon>
    </lineage>
</organism>
<gene>
    <name evidence="2" type="ORF">A2V47_00760</name>
</gene>
<dbReference type="PANTHER" id="PTHR34703">
    <property type="entry name" value="ANTIPORTER SUBUNIT MNHG2-RELATED"/>
    <property type="match status" value="1"/>
</dbReference>
<evidence type="ECO:0000256" key="1">
    <source>
        <dbReference type="SAM" id="Phobius"/>
    </source>
</evidence>
<keyword evidence="1" id="KW-1133">Transmembrane helix</keyword>
<sequence>MIAYLFIFLGLVFIFFGTLGIIRFPDIYTRLQTSSKCDAAGAIALLVGLIVREGLDSLSLKILIILVFLLLTNPVASHAIARSAAIRGIKPWRKKKKC</sequence>
<accession>A0A1F5AB47</accession>
<dbReference type="InterPro" id="IPR005133">
    <property type="entry name" value="PhaG_MnhG_YufB"/>
</dbReference>
<dbReference type="Pfam" id="PF03334">
    <property type="entry name" value="PhaG_MnhG_YufB"/>
    <property type="match status" value="1"/>
</dbReference>
<dbReference type="EMBL" id="MEYH01000049">
    <property type="protein sequence ID" value="OGD15705.1"/>
    <property type="molecule type" value="Genomic_DNA"/>
</dbReference>
<name>A0A1F5AB47_9BACT</name>
<feature type="transmembrane region" description="Helical" evidence="1">
    <location>
        <begin position="61"/>
        <end position="85"/>
    </location>
</feature>
<keyword evidence="1" id="KW-0472">Membrane</keyword>
<dbReference type="AlphaFoldDB" id="A0A1F5AB47"/>
<reference evidence="2 3" key="1">
    <citation type="journal article" date="2016" name="Nat. Commun.">
        <title>Thousands of microbial genomes shed light on interconnected biogeochemical processes in an aquifer system.</title>
        <authorList>
            <person name="Anantharaman K."/>
            <person name="Brown C.T."/>
            <person name="Hug L.A."/>
            <person name="Sharon I."/>
            <person name="Castelle C.J."/>
            <person name="Probst A.J."/>
            <person name="Thomas B.C."/>
            <person name="Singh A."/>
            <person name="Wilkins M.J."/>
            <person name="Karaoz U."/>
            <person name="Brodie E.L."/>
            <person name="Williams K.H."/>
            <person name="Hubbard S.S."/>
            <person name="Banfield J.F."/>
        </authorList>
    </citation>
    <scope>NUCLEOTIDE SEQUENCE [LARGE SCALE GENOMIC DNA]</scope>
</reference>
<dbReference type="STRING" id="1797291.A2V47_00760"/>
<dbReference type="NCBIfam" id="TIGR01300">
    <property type="entry name" value="CPA3_mnhG_phaG"/>
    <property type="match status" value="1"/>
</dbReference>
<dbReference type="GO" id="GO:0015385">
    <property type="term" value="F:sodium:proton antiporter activity"/>
    <property type="evidence" value="ECO:0007669"/>
    <property type="project" value="TreeGrafter"/>
</dbReference>
<protein>
    <recommendedName>
        <fullName evidence="4">Cation:proton antiporter</fullName>
    </recommendedName>
</protein>
<proteinExistence type="predicted"/>
<dbReference type="Proteomes" id="UP000177701">
    <property type="component" value="Unassembled WGS sequence"/>
</dbReference>
<feature type="transmembrane region" description="Helical" evidence="1">
    <location>
        <begin position="6"/>
        <end position="25"/>
    </location>
</feature>